<evidence type="ECO:0000313" key="1">
    <source>
        <dbReference type="EMBL" id="AIW03003.1"/>
    </source>
</evidence>
<name>A0A0A0RMB7_9CAUD</name>
<dbReference type="Proteomes" id="UP000030211">
    <property type="component" value="Segment"/>
</dbReference>
<dbReference type="EMBL" id="KM677211">
    <property type="protein sequence ID" value="AIW03003.1"/>
    <property type="molecule type" value="Genomic_DNA"/>
</dbReference>
<dbReference type="OrthoDB" id="17992at10239"/>
<organism evidence="1 2">
    <name type="scientific">Mycobacterium phage Murucutumbu</name>
    <dbReference type="NCBI Taxonomy" id="1560286"/>
    <lineage>
        <taxon>Viruses</taxon>
        <taxon>Duplodnaviria</taxon>
        <taxon>Heunggongvirae</taxon>
        <taxon>Uroviricota</taxon>
        <taxon>Caudoviricetes</taxon>
        <taxon>Weiservirinae</taxon>
        <taxon>Anayavirus</taxon>
        <taxon>Anayavirus murucutumbu</taxon>
    </lineage>
</organism>
<keyword evidence="2" id="KW-1185">Reference proteome</keyword>
<gene>
    <name evidence="1" type="ORF">MURUCUTUMBU_16</name>
</gene>
<reference evidence="1 2" key="1">
    <citation type="submission" date="2014-09" db="EMBL/GenBank/DDBJ databases">
        <authorList>
            <person name="Maldonado-Vazquez N."/>
            <person name="Franco-Moreira L.J."/>
            <person name="Perez-Otero J."/>
            <person name="Alvelo-Aviles A.S."/>
            <person name="Andino-Figueroa P.C."/>
            <person name="Apiz-Saab J."/>
            <person name="Arroyo-Roldan J.G."/>
            <person name="Aviles-Rivera A."/>
            <person name="Cruz-Garcia L.G."/>
            <person name="Gomez-Garcia G."/>
            <person name="Gonzalez-Torres B.A."/>
            <person name="Grogan-Rivera S.M."/>
            <person name="Icazatti-Burtell A.M."/>
            <person name="Laboy-De-Jesus F.M."/>
            <person name="Marengo-Casul A.J."/>
            <person name="Megret-Gonzalez A.M."/>
            <person name="Melendez P.C."/>
            <person name="Molina-Rivera Z.K."/>
            <person name="Morales-Rivera A."/>
            <person name="Ortiz-Camacho K.C."/>
            <person name="Ortiz-Lopez E."/>
            <person name="Perez-Colon E.A."/>
            <person name="Ramos-Aponte K."/>
            <person name="Rivera-Dones A.E."/>
            <person name="Rivera-Garcia M.D."/>
            <person name="Rivera-Lebron J."/>
            <person name="Rivera-Medina Y.M."/>
            <person name="Rivera-Ortiz Y."/>
            <person name="Rodriguez-Lopez A."/>
            <person name="Rodriguez-Maldonado G."/>
            <person name="Rodriguez-Perez O.A."/>
            <person name="Sanchez-Henriquez C.D."/>
            <person name="Santiago-Ochoa D.A."/>
            <person name="Torres-Alvarez V.M."/>
            <person name="Zayas-Cruz A.D."/>
            <person name="Rubin M.R."/>
            <person name="Vazquez E."/>
            <person name="Anders K.R."/>
            <person name="Braun M.A."/>
            <person name="Delesalle V.A."/>
            <person name="Hughes L.E."/>
            <person name="Ware V.C."/>
            <person name="Bradley K.W."/>
            <person name="Barker L.P."/>
            <person name="Asai D.J."/>
            <person name="Bowman C.A."/>
            <person name="Russell D.A."/>
            <person name="Pope W.H."/>
            <person name="Jacobs-Sera D."/>
            <person name="Hendrix R.W."/>
            <person name="Hatfull G.F."/>
        </authorList>
    </citation>
    <scope>NUCLEOTIDE SEQUENCE [LARGE SCALE GENOMIC DNA]</scope>
</reference>
<accession>A0A0A0RMB7</accession>
<sequence length="93" mass="10092">MQYRPLDLPLDDHRKIRNLPDVTKACEKLGGKLRGKAAAKANAHTPGSGDDYVTETVHGRDRVRVYVRAEGAAIGVENDIAPLMQVSAESGPR</sequence>
<proteinExistence type="predicted"/>
<dbReference type="RefSeq" id="YP_009215519.1">
    <property type="nucleotide sequence ID" value="NC_028978.1"/>
</dbReference>
<dbReference type="GeneID" id="26641802"/>
<protein>
    <submittedName>
        <fullName evidence="1">Uncharacterized protein</fullName>
    </submittedName>
</protein>
<evidence type="ECO:0000313" key="2">
    <source>
        <dbReference type="Proteomes" id="UP000030211"/>
    </source>
</evidence>
<dbReference type="KEGG" id="vg:26641802"/>